<keyword evidence="1" id="KW-0812">Transmembrane</keyword>
<dbReference type="EMBL" id="CP042266">
    <property type="protein sequence ID" value="QDY77635.1"/>
    <property type="molecule type" value="Genomic_DNA"/>
</dbReference>
<name>A0A5B8J760_9ACTN</name>
<gene>
    <name evidence="2" type="ORF">FQU76_15100</name>
</gene>
<dbReference type="KEGG" id="sqz:FQU76_15100"/>
<evidence type="ECO:0000313" key="2">
    <source>
        <dbReference type="EMBL" id="QDY77635.1"/>
    </source>
</evidence>
<keyword evidence="1" id="KW-0472">Membrane</keyword>
<reference evidence="2 3" key="1">
    <citation type="submission" date="2019-07" db="EMBL/GenBank/DDBJ databases">
        <authorList>
            <person name="Zhu P."/>
        </authorList>
    </citation>
    <scope>NUCLEOTIDE SEQUENCE [LARGE SCALE GENOMIC DNA]</scope>
    <source>
        <strain evidence="2 3">SSL-25</strain>
    </source>
</reference>
<protein>
    <submittedName>
        <fullName evidence="2">Uncharacterized protein</fullName>
    </submittedName>
</protein>
<proteinExistence type="predicted"/>
<evidence type="ECO:0000313" key="3">
    <source>
        <dbReference type="Proteomes" id="UP000320580"/>
    </source>
</evidence>
<organism evidence="2 3">
    <name type="scientific">Streptomyces qinzhouensis</name>
    <dbReference type="NCBI Taxonomy" id="2599401"/>
    <lineage>
        <taxon>Bacteria</taxon>
        <taxon>Bacillati</taxon>
        <taxon>Actinomycetota</taxon>
        <taxon>Actinomycetes</taxon>
        <taxon>Kitasatosporales</taxon>
        <taxon>Streptomycetaceae</taxon>
        <taxon>Streptomyces</taxon>
    </lineage>
</organism>
<accession>A0A5B8J760</accession>
<dbReference type="Proteomes" id="UP000320580">
    <property type="component" value="Chromosome"/>
</dbReference>
<feature type="transmembrane region" description="Helical" evidence="1">
    <location>
        <begin position="53"/>
        <end position="72"/>
    </location>
</feature>
<dbReference type="RefSeq" id="WP_146480968.1">
    <property type="nucleotide sequence ID" value="NZ_CP042266.1"/>
</dbReference>
<dbReference type="AlphaFoldDB" id="A0A5B8J760"/>
<keyword evidence="1" id="KW-1133">Transmembrane helix</keyword>
<keyword evidence="3" id="KW-1185">Reference proteome</keyword>
<sequence length="82" mass="8255">MPGFPTAAGRIAAVTAITALALLLSPAAASGLPTASAPGPAVASKPEGPIESTLSVGVTGIVAAAGTIFIVRRHERRQRRRR</sequence>
<evidence type="ECO:0000256" key="1">
    <source>
        <dbReference type="SAM" id="Phobius"/>
    </source>
</evidence>